<dbReference type="SMART" id="SM00184">
    <property type="entry name" value="RING"/>
    <property type="match status" value="2"/>
</dbReference>
<feature type="compositionally biased region" description="Basic residues" evidence="5">
    <location>
        <begin position="383"/>
        <end position="393"/>
    </location>
</feature>
<dbReference type="PROSITE" id="PS50089">
    <property type="entry name" value="ZF_RING_2"/>
    <property type="match status" value="1"/>
</dbReference>
<dbReference type="InterPro" id="IPR019787">
    <property type="entry name" value="Znf_PHD-finger"/>
</dbReference>
<evidence type="ECO:0000256" key="2">
    <source>
        <dbReference type="ARBA" id="ARBA00022771"/>
    </source>
</evidence>
<feature type="domain" description="PHD-type" evidence="6">
    <location>
        <begin position="152"/>
        <end position="200"/>
    </location>
</feature>
<keyword evidence="3" id="KW-0862">Zinc</keyword>
<dbReference type="PANTHER" id="PTHR12618">
    <property type="entry name" value="PHD AND RING FINGER DOMAIN-CONTAINING PROTEIN 1"/>
    <property type="match status" value="1"/>
</dbReference>
<dbReference type="PROSITE" id="PS50016">
    <property type="entry name" value="ZF_PHD_2"/>
    <property type="match status" value="1"/>
</dbReference>
<dbReference type="InterPro" id="IPR011011">
    <property type="entry name" value="Znf_FYVE_PHD"/>
</dbReference>
<name>A0AA39WU70_9PEZI</name>
<feature type="compositionally biased region" description="Low complexity" evidence="5">
    <location>
        <begin position="474"/>
        <end position="488"/>
    </location>
</feature>
<dbReference type="InterPro" id="IPR019786">
    <property type="entry name" value="Zinc_finger_PHD-type_CS"/>
</dbReference>
<evidence type="ECO:0008006" key="10">
    <source>
        <dbReference type="Google" id="ProtNLM"/>
    </source>
</evidence>
<dbReference type="InterPro" id="IPR001965">
    <property type="entry name" value="Znf_PHD"/>
</dbReference>
<evidence type="ECO:0000313" key="8">
    <source>
        <dbReference type="EMBL" id="KAK0621537.1"/>
    </source>
</evidence>
<feature type="compositionally biased region" description="Low complexity" evidence="5">
    <location>
        <begin position="403"/>
        <end position="414"/>
    </location>
</feature>
<sequence length="678" mass="75518">MADQCIVCLEVLEAVNQHHPLAAAPPSPSAVPIAPPFGSLTVPITRPKSAEPPATAGGGLPIATSLAGGPLYTTNVAQIQICGHVLHDACLREWSEKANSCPICRQTFHLVHVYDKVGGKLLSSHEVEDKKQVVEFDPQAWLDENPEDEEINVPCPVCNRSDNEEVLLLCDACDTPYHTHCIGLESIPRGAWFCMECVDAVDPGDTDVLAADEALSHSRETQVRSSNHRQYYFPRTQARRRRERQRAQSDEWQGAWGRISGRIWDLLSLDLDYQDDDDPIVFEGLRRSQQIREQERREHELWQQRLNIASRLGAREVFANNISGVIHGRVSPRPQPPQETREEQRAWAILEKARDADGAANRKRKSRSGTAEPAETQQEPERKLKRPRTRRLPPHNGETQVGESSAAAEAPALPTNQSREPEPNSVANPAPPRLVEGAPSFLSSLLKEVEMSTPSDEESLRTIFGPIPGVNDASSPVGSPSPSGFSSPRQLSITPPPNRDVRRSSPQMTLSSYIEPIYPKANFSPTRSSSPKKHSGSSSPSKYANMDMRSSPENSDSEQHLEHRGRQNGASELQQPQPRRIRPIRPIVLSRSQDVSPARSPLPIEMKESITNIVRSALRPHWRSNQLTTDQYAAINRDVSRKIYEEVRDPAMVPEETKRHWEQLATKEVAQAIADLKA</sequence>
<dbReference type="AlphaFoldDB" id="A0AA39WU70"/>
<dbReference type="PANTHER" id="PTHR12618:SF20">
    <property type="entry name" value="PHD AND RING FINGER DOMAIN-CONTAINING PROTEIN 1"/>
    <property type="match status" value="1"/>
</dbReference>
<evidence type="ECO:0000256" key="1">
    <source>
        <dbReference type="ARBA" id="ARBA00022723"/>
    </source>
</evidence>
<evidence type="ECO:0000259" key="6">
    <source>
        <dbReference type="PROSITE" id="PS50016"/>
    </source>
</evidence>
<feature type="region of interest" description="Disordered" evidence="5">
    <location>
        <begin position="352"/>
        <end position="600"/>
    </location>
</feature>
<dbReference type="PROSITE" id="PS01359">
    <property type="entry name" value="ZF_PHD_1"/>
    <property type="match status" value="1"/>
</dbReference>
<gene>
    <name evidence="8" type="ORF">B0T17DRAFT_494179</name>
</gene>
<evidence type="ECO:0000313" key="9">
    <source>
        <dbReference type="Proteomes" id="UP001174934"/>
    </source>
</evidence>
<proteinExistence type="predicted"/>
<dbReference type="EMBL" id="JAULSR010000004">
    <property type="protein sequence ID" value="KAK0621537.1"/>
    <property type="molecule type" value="Genomic_DNA"/>
</dbReference>
<evidence type="ECO:0000259" key="7">
    <source>
        <dbReference type="PROSITE" id="PS50089"/>
    </source>
</evidence>
<keyword evidence="9" id="KW-1185">Reference proteome</keyword>
<dbReference type="InterPro" id="IPR001841">
    <property type="entry name" value="Znf_RING"/>
</dbReference>
<dbReference type="InterPro" id="IPR013083">
    <property type="entry name" value="Znf_RING/FYVE/PHD"/>
</dbReference>
<dbReference type="SUPFAM" id="SSF57850">
    <property type="entry name" value="RING/U-box"/>
    <property type="match status" value="1"/>
</dbReference>
<dbReference type="GO" id="GO:0008270">
    <property type="term" value="F:zinc ion binding"/>
    <property type="evidence" value="ECO:0007669"/>
    <property type="project" value="UniProtKB-KW"/>
</dbReference>
<dbReference type="Proteomes" id="UP001174934">
    <property type="component" value="Unassembled WGS sequence"/>
</dbReference>
<accession>A0AA39WU70</accession>
<reference evidence="8" key="1">
    <citation type="submission" date="2023-06" db="EMBL/GenBank/DDBJ databases">
        <title>Genome-scale phylogeny and comparative genomics of the fungal order Sordariales.</title>
        <authorList>
            <consortium name="Lawrence Berkeley National Laboratory"/>
            <person name="Hensen N."/>
            <person name="Bonometti L."/>
            <person name="Westerberg I."/>
            <person name="Brannstrom I.O."/>
            <person name="Guillou S."/>
            <person name="Cros-Aarteil S."/>
            <person name="Calhoun S."/>
            <person name="Haridas S."/>
            <person name="Kuo A."/>
            <person name="Mondo S."/>
            <person name="Pangilinan J."/>
            <person name="Riley R."/>
            <person name="LaButti K."/>
            <person name="Andreopoulos B."/>
            <person name="Lipzen A."/>
            <person name="Chen C."/>
            <person name="Yanf M."/>
            <person name="Daum C."/>
            <person name="Ng V."/>
            <person name="Clum A."/>
            <person name="Steindorff A."/>
            <person name="Ohm R."/>
            <person name="Martin F."/>
            <person name="Silar P."/>
            <person name="Natvig D."/>
            <person name="Lalanne C."/>
            <person name="Gautier V."/>
            <person name="Ament-velasquez S.L."/>
            <person name="Kruys A."/>
            <person name="Hutchinson M.I."/>
            <person name="Powell A.J."/>
            <person name="Barry K."/>
            <person name="Miller A.N."/>
            <person name="Grigoriev I.V."/>
            <person name="Debuchy R."/>
            <person name="Gladieux P."/>
            <person name="Thoren M.H."/>
            <person name="Johannesson H."/>
        </authorList>
    </citation>
    <scope>NUCLEOTIDE SEQUENCE</scope>
    <source>
        <strain evidence="8">SMH3391-2</strain>
    </source>
</reference>
<organism evidence="8 9">
    <name type="scientific">Bombardia bombarda</name>
    <dbReference type="NCBI Taxonomy" id="252184"/>
    <lineage>
        <taxon>Eukaryota</taxon>
        <taxon>Fungi</taxon>
        <taxon>Dikarya</taxon>
        <taxon>Ascomycota</taxon>
        <taxon>Pezizomycotina</taxon>
        <taxon>Sordariomycetes</taxon>
        <taxon>Sordariomycetidae</taxon>
        <taxon>Sordariales</taxon>
        <taxon>Lasiosphaeriaceae</taxon>
        <taxon>Bombardia</taxon>
    </lineage>
</organism>
<dbReference type="Pfam" id="PF13639">
    <property type="entry name" value="zf-RING_2"/>
    <property type="match status" value="1"/>
</dbReference>
<keyword evidence="1" id="KW-0479">Metal-binding</keyword>
<dbReference type="SUPFAM" id="SSF57903">
    <property type="entry name" value="FYVE/PHD zinc finger"/>
    <property type="match status" value="1"/>
</dbReference>
<dbReference type="InterPro" id="IPR047157">
    <property type="entry name" value="PHRF1/Atg35"/>
</dbReference>
<evidence type="ECO:0000256" key="5">
    <source>
        <dbReference type="SAM" id="MobiDB-lite"/>
    </source>
</evidence>
<dbReference type="Gene3D" id="3.30.40.10">
    <property type="entry name" value="Zinc/RING finger domain, C3HC4 (zinc finger)"/>
    <property type="match status" value="2"/>
</dbReference>
<keyword evidence="2 4" id="KW-0863">Zinc-finger</keyword>
<protein>
    <recommendedName>
        <fullName evidence="10">PHD and RING finger domain-containing protein</fullName>
    </recommendedName>
</protein>
<comment type="caution">
    <text evidence="8">The sequence shown here is derived from an EMBL/GenBank/DDBJ whole genome shotgun (WGS) entry which is preliminary data.</text>
</comment>
<dbReference type="SMART" id="SM00249">
    <property type="entry name" value="PHD"/>
    <property type="match status" value="1"/>
</dbReference>
<feature type="domain" description="RING-type" evidence="7">
    <location>
        <begin position="82"/>
        <end position="105"/>
    </location>
</feature>
<evidence type="ECO:0000256" key="3">
    <source>
        <dbReference type="ARBA" id="ARBA00022833"/>
    </source>
</evidence>
<dbReference type="Pfam" id="PF00628">
    <property type="entry name" value="PHD"/>
    <property type="match status" value="1"/>
</dbReference>
<evidence type="ECO:0000256" key="4">
    <source>
        <dbReference type="PROSITE-ProRule" id="PRU00175"/>
    </source>
</evidence>